<feature type="signal peptide" evidence="1">
    <location>
        <begin position="1"/>
        <end position="24"/>
    </location>
</feature>
<gene>
    <name evidence="2" type="ORF">FSB_LOCUS5129</name>
</gene>
<dbReference type="GO" id="GO:0006952">
    <property type="term" value="P:defense response"/>
    <property type="evidence" value="ECO:0007669"/>
    <property type="project" value="InterPro"/>
</dbReference>
<dbReference type="PANTHER" id="PTHR37245:SF4">
    <property type="entry name" value="PAMP-INDUCED SECRETED PEPTIDE 1"/>
    <property type="match status" value="1"/>
</dbReference>
<dbReference type="EMBL" id="OIVN01000260">
    <property type="protein sequence ID" value="SPC77247.1"/>
    <property type="molecule type" value="Genomic_DNA"/>
</dbReference>
<reference evidence="2" key="1">
    <citation type="submission" date="2018-02" db="EMBL/GenBank/DDBJ databases">
        <authorList>
            <person name="Cohen D.B."/>
            <person name="Kent A.D."/>
        </authorList>
    </citation>
    <scope>NUCLEOTIDE SEQUENCE</scope>
</reference>
<dbReference type="AlphaFoldDB" id="A0A2N9EE23"/>
<proteinExistence type="predicted"/>
<sequence>MNFRTLLLIFVVVVAILSHTGVKATRVLCEDFASANHLDIDTSTSVYAKAKYTMAVAILSHTGVKATRVLCEDFASANHLDIDTSTSVYAKAKYTMAGWLKRLPSGPSNGGSAH</sequence>
<dbReference type="InterPro" id="IPR040273">
    <property type="entry name" value="PIP1"/>
</dbReference>
<organism evidence="2">
    <name type="scientific">Fagus sylvatica</name>
    <name type="common">Beechnut</name>
    <dbReference type="NCBI Taxonomy" id="28930"/>
    <lineage>
        <taxon>Eukaryota</taxon>
        <taxon>Viridiplantae</taxon>
        <taxon>Streptophyta</taxon>
        <taxon>Embryophyta</taxon>
        <taxon>Tracheophyta</taxon>
        <taxon>Spermatophyta</taxon>
        <taxon>Magnoliopsida</taxon>
        <taxon>eudicotyledons</taxon>
        <taxon>Gunneridae</taxon>
        <taxon>Pentapetalae</taxon>
        <taxon>rosids</taxon>
        <taxon>fabids</taxon>
        <taxon>Fagales</taxon>
        <taxon>Fagaceae</taxon>
        <taxon>Fagus</taxon>
    </lineage>
</organism>
<evidence type="ECO:0008006" key="3">
    <source>
        <dbReference type="Google" id="ProtNLM"/>
    </source>
</evidence>
<name>A0A2N9EE23_FAGSY</name>
<keyword evidence="1" id="KW-0732">Signal</keyword>
<feature type="chain" id="PRO_5014996716" description="Pectinesterase inhibitor domain-containing protein" evidence="1">
    <location>
        <begin position="25"/>
        <end position="114"/>
    </location>
</feature>
<accession>A0A2N9EE23</accession>
<evidence type="ECO:0000256" key="1">
    <source>
        <dbReference type="SAM" id="SignalP"/>
    </source>
</evidence>
<protein>
    <recommendedName>
        <fullName evidence="3">Pectinesterase inhibitor domain-containing protein</fullName>
    </recommendedName>
</protein>
<dbReference type="PANTHER" id="PTHR37245">
    <property type="entry name" value="PAMP-INDUCED SECRETED PEPTIDE 1"/>
    <property type="match status" value="1"/>
</dbReference>
<evidence type="ECO:0000313" key="2">
    <source>
        <dbReference type="EMBL" id="SPC77247.1"/>
    </source>
</evidence>